<evidence type="ECO:0008006" key="4">
    <source>
        <dbReference type="Google" id="ProtNLM"/>
    </source>
</evidence>
<keyword evidence="3" id="KW-1185">Reference proteome</keyword>
<reference evidence="3" key="1">
    <citation type="submission" date="2016-10" db="EMBL/GenBank/DDBJ databases">
        <authorList>
            <person name="Varghese N."/>
        </authorList>
    </citation>
    <scope>NUCLEOTIDE SEQUENCE [LARGE SCALE GENOMIC DNA]</scope>
    <source>
        <strain evidence="3">DSM 18820</strain>
    </source>
</reference>
<dbReference type="AlphaFoldDB" id="A0A1I7FK76"/>
<dbReference type="PROSITE" id="PS51257">
    <property type="entry name" value="PROKAR_LIPOPROTEIN"/>
    <property type="match status" value="1"/>
</dbReference>
<protein>
    <recommendedName>
        <fullName evidence="4">Phosphatidate cytidylyltransferase</fullName>
    </recommendedName>
</protein>
<accession>A0A1I7FK76</accession>
<dbReference type="RefSeq" id="WP_157578074.1">
    <property type="nucleotide sequence ID" value="NZ_BMXC01000001.1"/>
</dbReference>
<gene>
    <name evidence="2" type="ORF">SAMN04487941_0267</name>
</gene>
<evidence type="ECO:0000313" key="3">
    <source>
        <dbReference type="Proteomes" id="UP000182491"/>
    </source>
</evidence>
<dbReference type="Proteomes" id="UP000182491">
    <property type="component" value="Unassembled WGS sequence"/>
</dbReference>
<keyword evidence="1" id="KW-0472">Membrane</keyword>
<dbReference type="EMBL" id="FPCA01000001">
    <property type="protein sequence ID" value="SFU36574.1"/>
    <property type="molecule type" value="Genomic_DNA"/>
</dbReference>
<feature type="transmembrane region" description="Helical" evidence="1">
    <location>
        <begin position="33"/>
        <end position="53"/>
    </location>
</feature>
<keyword evidence="1" id="KW-0812">Transmembrane</keyword>
<name>A0A1I7FK76_9BACT</name>
<evidence type="ECO:0000313" key="2">
    <source>
        <dbReference type="EMBL" id="SFU36574.1"/>
    </source>
</evidence>
<keyword evidence="1" id="KW-1133">Transmembrane helix</keyword>
<evidence type="ECO:0000256" key="1">
    <source>
        <dbReference type="SAM" id="Phobius"/>
    </source>
</evidence>
<proteinExistence type="predicted"/>
<organism evidence="2 3">
    <name type="scientific">Pontibacter akesuensis</name>
    <dbReference type="NCBI Taxonomy" id="388950"/>
    <lineage>
        <taxon>Bacteria</taxon>
        <taxon>Pseudomonadati</taxon>
        <taxon>Bacteroidota</taxon>
        <taxon>Cytophagia</taxon>
        <taxon>Cytophagales</taxon>
        <taxon>Hymenobacteraceae</taxon>
        <taxon>Pontibacter</taxon>
    </lineage>
</organism>
<sequence length="58" mass="6729">MKKLNLNWLLSLLFLTFSLTLTGCDFVGDVLEFGFWTAIIIIAIIVAIGYFILRMFRR</sequence>